<proteinExistence type="predicted"/>
<dbReference type="OrthoDB" id="194692at2759"/>
<dbReference type="PANTHER" id="PTHR47643:SF2">
    <property type="entry name" value="TPR DOMAIN PROTEIN (AFU_ORTHOLOGUE AFUA_5G12710)"/>
    <property type="match status" value="1"/>
</dbReference>
<dbReference type="AlphaFoldDB" id="A0A9N8F0L4"/>
<evidence type="ECO:0000313" key="2">
    <source>
        <dbReference type="EMBL" id="CAB9528449.1"/>
    </source>
</evidence>
<reference evidence="2" key="1">
    <citation type="submission" date="2020-06" db="EMBL/GenBank/DDBJ databases">
        <authorList>
            <consortium name="Plant Systems Biology data submission"/>
        </authorList>
    </citation>
    <scope>NUCLEOTIDE SEQUENCE</scope>
    <source>
        <strain evidence="2">D6</strain>
    </source>
</reference>
<protein>
    <submittedName>
        <fullName evidence="2">Protein msta, isoform</fullName>
    </submittedName>
</protein>
<dbReference type="Proteomes" id="UP001153069">
    <property type="component" value="Unassembled WGS sequence"/>
</dbReference>
<dbReference type="SUPFAM" id="SSF82199">
    <property type="entry name" value="SET domain"/>
    <property type="match status" value="1"/>
</dbReference>
<accession>A0A9N8F0L4</accession>
<dbReference type="InterPro" id="IPR001214">
    <property type="entry name" value="SET_dom"/>
</dbReference>
<dbReference type="PANTHER" id="PTHR47643">
    <property type="entry name" value="TPR DOMAIN PROTEIN (AFU_ORTHOLOGUE AFUA_5G12710)"/>
    <property type="match status" value="1"/>
</dbReference>
<sequence>MADIEIANPKDDLSQLFFLPKDLPNRPRVFFVGDKKDSSSNVTDSFVGPLEVTSSGVAHGLGVVARRDIQAGECLFVTRAVVSADVKLVFEEWKSRFTDNNATKGDNNIGTPQTLLEEVTEQVLVKAMRQKIQSQDDSDKAIVQSFLLQLSEGEESTARNIPVPTDPSSFVPALVARQSFSSTTAASPLFNIDTDISDTKLLEIIRRNAFGPDFASYQSVEAQWAQSLDDGTERPSPSRLLGLYPLAAMINHSCTPNAVRVFVDGDWMVVHASSNIPKGKEIGWSYLPPILSYPSRKKQLEERHGFVCHCARCINEKEACSTRDIFDLPESLNPFQKSGSILATSGKEARQQLTKDLLAWEERTFAANGLSNETRRYWKMGNASLYIHYLNAVLMDIPQDNPEQAAKTRAICLMKGMDLHFCFVSCHYACTEHLSIMHLCYELVAIMHSRSPDPSKTLPKVQFWTEQLKRAHLIRYGSLGSNVDRIRAVMKHTQVVLRNHNGLDKVPYDFI</sequence>
<comment type="caution">
    <text evidence="2">The sequence shown here is derived from an EMBL/GenBank/DDBJ whole genome shotgun (WGS) entry which is preliminary data.</text>
</comment>
<organism evidence="2 3">
    <name type="scientific">Seminavis robusta</name>
    <dbReference type="NCBI Taxonomy" id="568900"/>
    <lineage>
        <taxon>Eukaryota</taxon>
        <taxon>Sar</taxon>
        <taxon>Stramenopiles</taxon>
        <taxon>Ochrophyta</taxon>
        <taxon>Bacillariophyta</taxon>
        <taxon>Bacillariophyceae</taxon>
        <taxon>Bacillariophycidae</taxon>
        <taxon>Naviculales</taxon>
        <taxon>Naviculaceae</taxon>
        <taxon>Seminavis</taxon>
    </lineage>
</organism>
<dbReference type="PROSITE" id="PS50280">
    <property type="entry name" value="SET"/>
    <property type="match status" value="1"/>
</dbReference>
<feature type="domain" description="SET" evidence="1">
    <location>
        <begin position="48"/>
        <end position="287"/>
    </location>
</feature>
<dbReference type="EMBL" id="CAICTM010002227">
    <property type="protein sequence ID" value="CAB9528449.1"/>
    <property type="molecule type" value="Genomic_DNA"/>
</dbReference>
<keyword evidence="3" id="KW-1185">Reference proteome</keyword>
<dbReference type="InterPro" id="IPR053209">
    <property type="entry name" value="Gramillin-biosynth_MTr"/>
</dbReference>
<dbReference type="Gene3D" id="2.170.270.10">
    <property type="entry name" value="SET domain"/>
    <property type="match status" value="1"/>
</dbReference>
<gene>
    <name evidence="2" type="ORF">SEMRO_2229_G319940.1</name>
</gene>
<dbReference type="InterPro" id="IPR046341">
    <property type="entry name" value="SET_dom_sf"/>
</dbReference>
<name>A0A9N8F0L4_9STRA</name>
<dbReference type="SMART" id="SM00317">
    <property type="entry name" value="SET"/>
    <property type="match status" value="1"/>
</dbReference>
<evidence type="ECO:0000259" key="1">
    <source>
        <dbReference type="PROSITE" id="PS50280"/>
    </source>
</evidence>
<dbReference type="CDD" id="cd20071">
    <property type="entry name" value="SET_SMYD"/>
    <property type="match status" value="1"/>
</dbReference>
<dbReference type="Pfam" id="PF00856">
    <property type="entry name" value="SET"/>
    <property type="match status" value="1"/>
</dbReference>
<evidence type="ECO:0000313" key="3">
    <source>
        <dbReference type="Proteomes" id="UP001153069"/>
    </source>
</evidence>